<dbReference type="EMBL" id="LWCA01000005">
    <property type="protein sequence ID" value="OAF72079.1"/>
    <property type="molecule type" value="Genomic_DNA"/>
</dbReference>
<dbReference type="InterPro" id="IPR011993">
    <property type="entry name" value="PH-like_dom_sf"/>
</dbReference>
<gene>
    <name evidence="2" type="ORF">A3Q56_00123</name>
</gene>
<name>A0A177BCQ8_9BILA</name>
<dbReference type="GO" id="GO:0005096">
    <property type="term" value="F:GTPase activator activity"/>
    <property type="evidence" value="ECO:0007669"/>
    <property type="project" value="TreeGrafter"/>
</dbReference>
<sequence>MSDKSKFDDIFNRSKLRSDVKDVKSDFIGVVNSTPTNNNSNLLNELKNINKNICILSESILPMANSIKSMSEDNRNLTSSLRTMLELNSIHQSRSDLMLNQLMLKLDGFQMSLDRTKGSFLHSSQQSMYNNMYRNQHVMYSQPSNPNFYCERNIDQAVVPTEKVPEPTAKIAQPILPRYLDKEIEVKNNVADTTKSFTNLNIKTKSLTMYQEELVLIINKVTKNNEKVSFLGYISQDKFSIENLQNINIGCIAMLSDKDDITCTRIVLCHSEKDQNLIIFDVDTQDFIDDSGAKNNLIIKKQFMQCKDPKIFKFRFIRSNDVIDFSKIYKSVQKEIQIRVMNAKEFEKEESASSEEEASDNENVNPAFETFITLSDKLSTPKIIEKELEQVKTPEKPKENLFTSKSTFAPSKLFESIGDKNKNIFAAMSKNTKEEPKEKTESNLIFGKNENKPAFNIFNTTGSPSSGNLFTEIASNSAQKKNSFFDFNKDKKDQGFNQKGFPVLNKSENKPFAFSNFNSSLNTSDGQYECTADFKPVVSLDNVEMQSGEEAEVVFWESRSKCYRLTDNTWIERGTGTIKILHHTPTNTYRVILRRDTSEKICVNFKITHDINPTPNADSVKSICLYVNNFVDEGESLVTKHEQIALRFKYDTICNEFVEKLKHIKSIIGNSKAQEKSIDLNEKIMFKIPEMQKFENYTCAVVSFDKSINSVVLKTDSECINLLVMKYTEVEIKHEPCKYKNKTSA</sequence>
<accession>A0A177BCQ8</accession>
<feature type="domain" description="RanBD1" evidence="1">
    <location>
        <begin position="533"/>
        <end position="670"/>
    </location>
</feature>
<dbReference type="InterPro" id="IPR000156">
    <property type="entry name" value="Ran_bind_dom"/>
</dbReference>
<evidence type="ECO:0000259" key="1">
    <source>
        <dbReference type="PROSITE" id="PS50196"/>
    </source>
</evidence>
<keyword evidence="3" id="KW-1185">Reference proteome</keyword>
<dbReference type="PANTHER" id="PTHR23138">
    <property type="entry name" value="RAN BINDING PROTEIN"/>
    <property type="match status" value="1"/>
</dbReference>
<evidence type="ECO:0000313" key="2">
    <source>
        <dbReference type="EMBL" id="OAF72079.1"/>
    </source>
</evidence>
<dbReference type="InterPro" id="IPR045255">
    <property type="entry name" value="RanBP1-like"/>
</dbReference>
<evidence type="ECO:0000313" key="3">
    <source>
        <dbReference type="Proteomes" id="UP000078046"/>
    </source>
</evidence>
<proteinExistence type="predicted"/>
<dbReference type="GO" id="GO:0005643">
    <property type="term" value="C:nuclear pore"/>
    <property type="evidence" value="ECO:0007669"/>
    <property type="project" value="TreeGrafter"/>
</dbReference>
<dbReference type="Pfam" id="PF00638">
    <property type="entry name" value="Ran_BP1"/>
    <property type="match status" value="1"/>
</dbReference>
<dbReference type="Proteomes" id="UP000078046">
    <property type="component" value="Unassembled WGS sequence"/>
</dbReference>
<dbReference type="PROSITE" id="PS50196">
    <property type="entry name" value="RANBD1"/>
    <property type="match status" value="1"/>
</dbReference>
<dbReference type="Gene3D" id="2.30.29.30">
    <property type="entry name" value="Pleckstrin-homology domain (PH domain)/Phosphotyrosine-binding domain (PTB)"/>
    <property type="match status" value="1"/>
</dbReference>
<dbReference type="SMART" id="SM00160">
    <property type="entry name" value="RanBD"/>
    <property type="match status" value="1"/>
</dbReference>
<dbReference type="PANTHER" id="PTHR23138:SF87">
    <property type="entry name" value="E3 SUMO-PROTEIN LIGASE RANBP2"/>
    <property type="match status" value="1"/>
</dbReference>
<reference evidence="2 3" key="1">
    <citation type="submission" date="2016-04" db="EMBL/GenBank/DDBJ databases">
        <title>The genome of Intoshia linei affirms orthonectids as highly simplified spiralians.</title>
        <authorList>
            <person name="Mikhailov K.V."/>
            <person name="Slusarev G.S."/>
            <person name="Nikitin M.A."/>
            <person name="Logacheva M.D."/>
            <person name="Penin A."/>
            <person name="Aleoshin V."/>
            <person name="Panchin Y.V."/>
        </authorList>
    </citation>
    <scope>NUCLEOTIDE SEQUENCE [LARGE SCALE GENOMIC DNA]</scope>
    <source>
        <strain evidence="2">Intl2013</strain>
        <tissue evidence="2">Whole animal</tissue>
    </source>
</reference>
<dbReference type="GO" id="GO:0005737">
    <property type="term" value="C:cytoplasm"/>
    <property type="evidence" value="ECO:0007669"/>
    <property type="project" value="TreeGrafter"/>
</dbReference>
<protein>
    <submittedName>
        <fullName evidence="2">Ran-binding protein 1</fullName>
    </submittedName>
</protein>
<dbReference type="SUPFAM" id="SSF50729">
    <property type="entry name" value="PH domain-like"/>
    <property type="match status" value="1"/>
</dbReference>
<organism evidence="2 3">
    <name type="scientific">Intoshia linei</name>
    <dbReference type="NCBI Taxonomy" id="1819745"/>
    <lineage>
        <taxon>Eukaryota</taxon>
        <taxon>Metazoa</taxon>
        <taxon>Spiralia</taxon>
        <taxon>Lophotrochozoa</taxon>
        <taxon>Mesozoa</taxon>
        <taxon>Orthonectida</taxon>
        <taxon>Rhopaluridae</taxon>
        <taxon>Intoshia</taxon>
    </lineage>
</organism>
<dbReference type="AlphaFoldDB" id="A0A177BCQ8"/>
<dbReference type="OrthoDB" id="2357150at2759"/>
<comment type="caution">
    <text evidence="2">The sequence shown here is derived from an EMBL/GenBank/DDBJ whole genome shotgun (WGS) entry which is preliminary data.</text>
</comment>